<dbReference type="InterPro" id="IPR050319">
    <property type="entry name" value="ABC_transp_ATP-bind"/>
</dbReference>
<reference evidence="8" key="1">
    <citation type="journal article" date="2019" name="Int. J. Syst. Evol. Microbiol.">
        <title>The Global Catalogue of Microorganisms (GCM) 10K type strain sequencing project: providing services to taxonomists for standard genome sequencing and annotation.</title>
        <authorList>
            <consortium name="The Broad Institute Genomics Platform"/>
            <consortium name="The Broad Institute Genome Sequencing Center for Infectious Disease"/>
            <person name="Wu L."/>
            <person name="Ma J."/>
        </authorList>
    </citation>
    <scope>NUCLEOTIDE SEQUENCE [LARGE SCALE GENOMIC DNA]</scope>
    <source>
        <strain evidence="8">CCUG 56698</strain>
    </source>
</reference>
<dbReference type="RefSeq" id="WP_380975558.1">
    <property type="nucleotide sequence ID" value="NZ_JBHTEF010000001.1"/>
</dbReference>
<name>A0ABW2SQV3_9ACTO</name>
<dbReference type="EMBL" id="JBHTEF010000001">
    <property type="protein sequence ID" value="MFC7581876.1"/>
    <property type="molecule type" value="Genomic_DNA"/>
</dbReference>
<gene>
    <name evidence="7" type="ORF">ACFQWG_11785</name>
</gene>
<protein>
    <submittedName>
        <fullName evidence="7">ABC transporter ATP-binding protein</fullName>
    </submittedName>
</protein>
<dbReference type="PANTHER" id="PTHR43776:SF7">
    <property type="entry name" value="D,D-DIPEPTIDE TRANSPORT ATP-BINDING PROTEIN DDPF-RELATED"/>
    <property type="match status" value="1"/>
</dbReference>
<dbReference type="CDD" id="cd03257">
    <property type="entry name" value="ABC_NikE_OppD_transporters"/>
    <property type="match status" value="1"/>
</dbReference>
<evidence type="ECO:0000256" key="5">
    <source>
        <dbReference type="SAM" id="MobiDB-lite"/>
    </source>
</evidence>
<evidence type="ECO:0000256" key="1">
    <source>
        <dbReference type="ARBA" id="ARBA00005417"/>
    </source>
</evidence>
<dbReference type="SMART" id="SM00382">
    <property type="entry name" value="AAA"/>
    <property type="match status" value="1"/>
</dbReference>
<keyword evidence="4 7" id="KW-0067">ATP-binding</keyword>
<evidence type="ECO:0000313" key="8">
    <source>
        <dbReference type="Proteomes" id="UP001596527"/>
    </source>
</evidence>
<dbReference type="InterPro" id="IPR017871">
    <property type="entry name" value="ABC_transporter-like_CS"/>
</dbReference>
<feature type="compositionally biased region" description="Basic residues" evidence="5">
    <location>
        <begin position="1"/>
        <end position="10"/>
    </location>
</feature>
<keyword evidence="2" id="KW-0813">Transport</keyword>
<sequence length="291" mass="31277">MAGTPSRRRPSGGTDPLDPERPIPAGVEPETAGGPPILQVQDVSKTYPGASRPALSGLSLDVRAGQGIGIVGESGAGKTTLIRMLLGLLEPTSGRVLFEGGPLRLRDRRQVQRLRRAVQPVFQDPASSLDPRMRVGAIVGEPLDSLPGMGTRSERRQRVREVIRAVGLGEDALDRYPTEFSGGQRQRIAIARALAPRPRVVIADEPVSALDVTVRAQIVELLRDLRDGEGVVLVLVSHDLAIVSQLCDRAVVVRGGRQVEEGPVSRILASPRDAYTRRLIAAVPRLPDPSR</sequence>
<comment type="caution">
    <text evidence="7">The sequence shown here is derived from an EMBL/GenBank/DDBJ whole genome shotgun (WGS) entry which is preliminary data.</text>
</comment>
<proteinExistence type="inferred from homology"/>
<feature type="domain" description="ABC transporter" evidence="6">
    <location>
        <begin position="38"/>
        <end position="280"/>
    </location>
</feature>
<dbReference type="Pfam" id="PF00005">
    <property type="entry name" value="ABC_tran"/>
    <property type="match status" value="1"/>
</dbReference>
<dbReference type="GO" id="GO:0005524">
    <property type="term" value="F:ATP binding"/>
    <property type="evidence" value="ECO:0007669"/>
    <property type="project" value="UniProtKB-KW"/>
</dbReference>
<dbReference type="Gene3D" id="3.40.50.300">
    <property type="entry name" value="P-loop containing nucleotide triphosphate hydrolases"/>
    <property type="match status" value="1"/>
</dbReference>
<keyword evidence="3" id="KW-0547">Nucleotide-binding</keyword>
<evidence type="ECO:0000259" key="6">
    <source>
        <dbReference type="PROSITE" id="PS50893"/>
    </source>
</evidence>
<dbReference type="PROSITE" id="PS00211">
    <property type="entry name" value="ABC_TRANSPORTER_1"/>
    <property type="match status" value="1"/>
</dbReference>
<dbReference type="InterPro" id="IPR003439">
    <property type="entry name" value="ABC_transporter-like_ATP-bd"/>
</dbReference>
<accession>A0ABW2SQV3</accession>
<comment type="similarity">
    <text evidence="1">Belongs to the ABC transporter superfamily.</text>
</comment>
<dbReference type="Proteomes" id="UP001596527">
    <property type="component" value="Unassembled WGS sequence"/>
</dbReference>
<dbReference type="PROSITE" id="PS50893">
    <property type="entry name" value="ABC_TRANSPORTER_2"/>
    <property type="match status" value="1"/>
</dbReference>
<evidence type="ECO:0000256" key="2">
    <source>
        <dbReference type="ARBA" id="ARBA00022448"/>
    </source>
</evidence>
<evidence type="ECO:0000256" key="3">
    <source>
        <dbReference type="ARBA" id="ARBA00022741"/>
    </source>
</evidence>
<dbReference type="InterPro" id="IPR027417">
    <property type="entry name" value="P-loop_NTPase"/>
</dbReference>
<dbReference type="SUPFAM" id="SSF52540">
    <property type="entry name" value="P-loop containing nucleoside triphosphate hydrolases"/>
    <property type="match status" value="1"/>
</dbReference>
<dbReference type="InterPro" id="IPR003593">
    <property type="entry name" value="AAA+_ATPase"/>
</dbReference>
<evidence type="ECO:0000256" key="4">
    <source>
        <dbReference type="ARBA" id="ARBA00022840"/>
    </source>
</evidence>
<feature type="region of interest" description="Disordered" evidence="5">
    <location>
        <begin position="1"/>
        <end position="36"/>
    </location>
</feature>
<organism evidence="7 8">
    <name type="scientific">Schaalia naturae</name>
    <dbReference type="NCBI Taxonomy" id="635203"/>
    <lineage>
        <taxon>Bacteria</taxon>
        <taxon>Bacillati</taxon>
        <taxon>Actinomycetota</taxon>
        <taxon>Actinomycetes</taxon>
        <taxon>Actinomycetales</taxon>
        <taxon>Actinomycetaceae</taxon>
        <taxon>Schaalia</taxon>
    </lineage>
</organism>
<dbReference type="PANTHER" id="PTHR43776">
    <property type="entry name" value="TRANSPORT ATP-BINDING PROTEIN"/>
    <property type="match status" value="1"/>
</dbReference>
<evidence type="ECO:0000313" key="7">
    <source>
        <dbReference type="EMBL" id="MFC7581876.1"/>
    </source>
</evidence>
<keyword evidence="8" id="KW-1185">Reference proteome</keyword>